<feature type="region of interest" description="Disordered" evidence="1">
    <location>
        <begin position="1"/>
        <end position="35"/>
    </location>
</feature>
<sequence>MSNDDGDSVTEDISILEVEQREDEEPEPTNENVNVGHPWLYLSDMFAIKSISKTNAKLCDEAKTKRKMPSRKRSNSDARDSGGPSAPKQQMLDAVLSSQVKYNANLVTQAQVDDLLIKFMTEALMPLHLKNLC</sequence>
<protein>
    <submittedName>
        <fullName evidence="2">Uncharacterized protein</fullName>
    </submittedName>
</protein>
<name>A0A7D9JG74_PARCT</name>
<comment type="caution">
    <text evidence="2">The sequence shown here is derived from an EMBL/GenBank/DDBJ whole genome shotgun (WGS) entry which is preliminary data.</text>
</comment>
<gene>
    <name evidence="2" type="ORF">PACLA_8A023817</name>
</gene>
<feature type="region of interest" description="Disordered" evidence="1">
    <location>
        <begin position="59"/>
        <end position="92"/>
    </location>
</feature>
<proteinExistence type="predicted"/>
<evidence type="ECO:0000313" key="3">
    <source>
        <dbReference type="Proteomes" id="UP001152795"/>
    </source>
</evidence>
<keyword evidence="3" id="KW-1185">Reference proteome</keyword>
<feature type="compositionally biased region" description="Acidic residues" evidence="1">
    <location>
        <begin position="1"/>
        <end position="10"/>
    </location>
</feature>
<accession>A0A7D9JG74</accession>
<reference evidence="2" key="1">
    <citation type="submission" date="2020-04" db="EMBL/GenBank/DDBJ databases">
        <authorList>
            <person name="Alioto T."/>
            <person name="Alioto T."/>
            <person name="Gomez Garrido J."/>
        </authorList>
    </citation>
    <scope>NUCLEOTIDE SEQUENCE</scope>
    <source>
        <strain evidence="2">A484AB</strain>
    </source>
</reference>
<evidence type="ECO:0000313" key="2">
    <source>
        <dbReference type="EMBL" id="CAB4029101.1"/>
    </source>
</evidence>
<dbReference type="EMBL" id="CACRXK020015943">
    <property type="protein sequence ID" value="CAB4029101.1"/>
    <property type="molecule type" value="Genomic_DNA"/>
</dbReference>
<feature type="compositionally biased region" description="Basic residues" evidence="1">
    <location>
        <begin position="64"/>
        <end position="73"/>
    </location>
</feature>
<evidence type="ECO:0000256" key="1">
    <source>
        <dbReference type="SAM" id="MobiDB-lite"/>
    </source>
</evidence>
<organism evidence="2 3">
    <name type="scientific">Paramuricea clavata</name>
    <name type="common">Red gorgonian</name>
    <name type="synonym">Violescent sea-whip</name>
    <dbReference type="NCBI Taxonomy" id="317549"/>
    <lineage>
        <taxon>Eukaryota</taxon>
        <taxon>Metazoa</taxon>
        <taxon>Cnidaria</taxon>
        <taxon>Anthozoa</taxon>
        <taxon>Octocorallia</taxon>
        <taxon>Malacalcyonacea</taxon>
        <taxon>Plexauridae</taxon>
        <taxon>Paramuricea</taxon>
    </lineage>
</organism>
<dbReference type="Proteomes" id="UP001152795">
    <property type="component" value="Unassembled WGS sequence"/>
</dbReference>
<dbReference type="AlphaFoldDB" id="A0A7D9JG74"/>